<feature type="transmembrane region" description="Helical" evidence="3">
    <location>
        <begin position="6"/>
        <end position="27"/>
    </location>
</feature>
<dbReference type="RefSeq" id="WP_245338976.1">
    <property type="nucleotide sequence ID" value="NZ_JAGGLD010000001.1"/>
</dbReference>
<evidence type="ECO:0000259" key="4">
    <source>
        <dbReference type="PROSITE" id="PS51677"/>
    </source>
</evidence>
<evidence type="ECO:0000256" key="1">
    <source>
        <dbReference type="ARBA" id="ARBA00022723"/>
    </source>
</evidence>
<dbReference type="Proteomes" id="UP001519288">
    <property type="component" value="Unassembled WGS sequence"/>
</dbReference>
<evidence type="ECO:0000256" key="2">
    <source>
        <dbReference type="ARBA" id="ARBA00022801"/>
    </source>
</evidence>
<dbReference type="PANTHER" id="PTHR10587:SF133">
    <property type="entry name" value="CHITIN DEACETYLASE 1-RELATED"/>
    <property type="match status" value="1"/>
</dbReference>
<keyword evidence="3" id="KW-0472">Membrane</keyword>
<dbReference type="InterPro" id="IPR050248">
    <property type="entry name" value="Polysacc_deacetylase_ArnD"/>
</dbReference>
<keyword evidence="3" id="KW-1133">Transmembrane helix</keyword>
<organism evidence="5 6">
    <name type="scientific">Paenibacillus shirakamiensis</name>
    <dbReference type="NCBI Taxonomy" id="1265935"/>
    <lineage>
        <taxon>Bacteria</taxon>
        <taxon>Bacillati</taxon>
        <taxon>Bacillota</taxon>
        <taxon>Bacilli</taxon>
        <taxon>Bacillales</taxon>
        <taxon>Paenibacillaceae</taxon>
        <taxon>Paenibacillus</taxon>
    </lineage>
</organism>
<dbReference type="Gene3D" id="3.20.20.370">
    <property type="entry name" value="Glycoside hydrolase/deacetylase"/>
    <property type="match status" value="1"/>
</dbReference>
<accession>A0ABS4JF79</accession>
<comment type="caution">
    <text evidence="5">The sequence shown here is derived from an EMBL/GenBank/DDBJ whole genome shotgun (WGS) entry which is preliminary data.</text>
</comment>
<dbReference type="PROSITE" id="PS51677">
    <property type="entry name" value="NODB"/>
    <property type="match status" value="1"/>
</dbReference>
<evidence type="ECO:0000313" key="6">
    <source>
        <dbReference type="Proteomes" id="UP001519288"/>
    </source>
</evidence>
<dbReference type="PANTHER" id="PTHR10587">
    <property type="entry name" value="GLYCOSYL TRANSFERASE-RELATED"/>
    <property type="match status" value="1"/>
</dbReference>
<sequence length="261" mass="29490">MRYKRYHLIMIIGGLILLLSIINYVAVLHRESVQSERAAKLHASAPPIKPPVQIKPSFKEVFSIHTNQKKVALTFDDGPDNRYTPQILDILKQYGVKATFFLVGRQVEKDPSVVERIHEEGHEIGNHTLTHPNLNKLTPEEARREIVDNGAKIKAVIGTTPDLFRTPYGTISNSIKEILKEQHLTLVNWSVDTLDWKATKAEQIVNNLKKEIQPGGIILQHSFGGKKVQNTIAALPQEIEWLQAQGYSLVTVTELMKLQDK</sequence>
<name>A0ABS4JF79_9BACL</name>
<dbReference type="InterPro" id="IPR002509">
    <property type="entry name" value="NODB_dom"/>
</dbReference>
<keyword evidence="3" id="KW-0812">Transmembrane</keyword>
<gene>
    <name evidence="5" type="ORF">J2Z69_001389</name>
</gene>
<dbReference type="InterPro" id="IPR011330">
    <property type="entry name" value="Glyco_hydro/deAcase_b/a-brl"/>
</dbReference>
<reference evidence="5 6" key="1">
    <citation type="submission" date="2021-03" db="EMBL/GenBank/DDBJ databases">
        <title>Genomic Encyclopedia of Type Strains, Phase IV (KMG-IV): sequencing the most valuable type-strain genomes for metagenomic binning, comparative biology and taxonomic classification.</title>
        <authorList>
            <person name="Goeker M."/>
        </authorList>
    </citation>
    <scope>NUCLEOTIDE SEQUENCE [LARGE SCALE GENOMIC DNA]</scope>
    <source>
        <strain evidence="5 6">DSM 26806</strain>
    </source>
</reference>
<keyword evidence="1" id="KW-0479">Metal-binding</keyword>
<dbReference type="Pfam" id="PF01522">
    <property type="entry name" value="Polysacc_deac_1"/>
    <property type="match status" value="1"/>
</dbReference>
<evidence type="ECO:0000313" key="5">
    <source>
        <dbReference type="EMBL" id="MBP2000370.1"/>
    </source>
</evidence>
<dbReference type="EMBL" id="JAGGLD010000001">
    <property type="protein sequence ID" value="MBP2000370.1"/>
    <property type="molecule type" value="Genomic_DNA"/>
</dbReference>
<protein>
    <submittedName>
        <fullName evidence="5">Peptidoglycan/xylan/chitin deacetylase (PgdA/CDA1 family)</fullName>
    </submittedName>
</protein>
<proteinExistence type="predicted"/>
<keyword evidence="6" id="KW-1185">Reference proteome</keyword>
<dbReference type="CDD" id="cd10917">
    <property type="entry name" value="CE4_NodB_like_6s_7s"/>
    <property type="match status" value="1"/>
</dbReference>
<evidence type="ECO:0000256" key="3">
    <source>
        <dbReference type="SAM" id="Phobius"/>
    </source>
</evidence>
<feature type="domain" description="NodB homology" evidence="4">
    <location>
        <begin position="69"/>
        <end position="250"/>
    </location>
</feature>
<keyword evidence="2" id="KW-0378">Hydrolase</keyword>
<dbReference type="SUPFAM" id="SSF88713">
    <property type="entry name" value="Glycoside hydrolase/deacetylase"/>
    <property type="match status" value="1"/>
</dbReference>